<keyword evidence="2" id="KW-0732">Signal</keyword>
<feature type="chain" id="PRO_5022828964" description="Secreted protein" evidence="2">
    <location>
        <begin position="22"/>
        <end position="152"/>
    </location>
</feature>
<organism evidence="3 4">
    <name type="scientific">Portunus trituberculatus</name>
    <name type="common">Swimming crab</name>
    <name type="synonym">Neptunus trituberculatus</name>
    <dbReference type="NCBI Taxonomy" id="210409"/>
    <lineage>
        <taxon>Eukaryota</taxon>
        <taxon>Metazoa</taxon>
        <taxon>Ecdysozoa</taxon>
        <taxon>Arthropoda</taxon>
        <taxon>Crustacea</taxon>
        <taxon>Multicrustacea</taxon>
        <taxon>Malacostraca</taxon>
        <taxon>Eumalacostraca</taxon>
        <taxon>Eucarida</taxon>
        <taxon>Decapoda</taxon>
        <taxon>Pleocyemata</taxon>
        <taxon>Brachyura</taxon>
        <taxon>Eubrachyura</taxon>
        <taxon>Portunoidea</taxon>
        <taxon>Portunidae</taxon>
        <taxon>Portuninae</taxon>
        <taxon>Portunus</taxon>
    </lineage>
</organism>
<evidence type="ECO:0000256" key="2">
    <source>
        <dbReference type="SAM" id="SignalP"/>
    </source>
</evidence>
<feature type="signal peptide" evidence="2">
    <location>
        <begin position="1"/>
        <end position="21"/>
    </location>
</feature>
<evidence type="ECO:0000313" key="4">
    <source>
        <dbReference type="Proteomes" id="UP000324222"/>
    </source>
</evidence>
<accession>A0A5B7H8P1</accession>
<dbReference type="AlphaFoldDB" id="A0A5B7H8P1"/>
<reference evidence="3 4" key="1">
    <citation type="submission" date="2019-05" db="EMBL/GenBank/DDBJ databases">
        <title>Another draft genome of Portunus trituberculatus and its Hox gene families provides insights of decapod evolution.</title>
        <authorList>
            <person name="Jeong J.-H."/>
            <person name="Song I."/>
            <person name="Kim S."/>
            <person name="Choi T."/>
            <person name="Kim D."/>
            <person name="Ryu S."/>
            <person name="Kim W."/>
        </authorList>
    </citation>
    <scope>NUCLEOTIDE SEQUENCE [LARGE SCALE GENOMIC DNA]</scope>
    <source>
        <tissue evidence="3">Muscle</tissue>
    </source>
</reference>
<dbReference type="Proteomes" id="UP000324222">
    <property type="component" value="Unassembled WGS sequence"/>
</dbReference>
<name>A0A5B7H8P1_PORTR</name>
<sequence length="152" mass="16959">MHFSTTLESVFTWLVISTLSGHEIQGEAKLNISLVVAHDTSTPLSAFHPRLHSIIVVRQHISYYFSYHLTYTTVLINIRNSFNELPAKLSQGLPLGHHKGRTDGCYSLIHADRRGRLQHVHPSRTNNQVCSSSTPSSRPDPPSLAATNTLHN</sequence>
<proteinExistence type="predicted"/>
<evidence type="ECO:0000313" key="3">
    <source>
        <dbReference type="EMBL" id="MPC65408.1"/>
    </source>
</evidence>
<comment type="caution">
    <text evidence="3">The sequence shown here is derived from an EMBL/GenBank/DDBJ whole genome shotgun (WGS) entry which is preliminary data.</text>
</comment>
<evidence type="ECO:0008006" key="5">
    <source>
        <dbReference type="Google" id="ProtNLM"/>
    </source>
</evidence>
<dbReference type="EMBL" id="VSRR010023344">
    <property type="protein sequence ID" value="MPC65408.1"/>
    <property type="molecule type" value="Genomic_DNA"/>
</dbReference>
<feature type="region of interest" description="Disordered" evidence="1">
    <location>
        <begin position="121"/>
        <end position="152"/>
    </location>
</feature>
<evidence type="ECO:0000256" key="1">
    <source>
        <dbReference type="SAM" id="MobiDB-lite"/>
    </source>
</evidence>
<keyword evidence="4" id="KW-1185">Reference proteome</keyword>
<protein>
    <recommendedName>
        <fullName evidence="5">Secreted protein</fullName>
    </recommendedName>
</protein>
<gene>
    <name evidence="3" type="ORF">E2C01_059542</name>
</gene>